<organism evidence="1 2">
    <name type="scientific">Dallia pectoralis</name>
    <name type="common">Alaska blackfish</name>
    <dbReference type="NCBI Taxonomy" id="75939"/>
    <lineage>
        <taxon>Eukaryota</taxon>
        <taxon>Metazoa</taxon>
        <taxon>Chordata</taxon>
        <taxon>Craniata</taxon>
        <taxon>Vertebrata</taxon>
        <taxon>Euteleostomi</taxon>
        <taxon>Actinopterygii</taxon>
        <taxon>Neopterygii</taxon>
        <taxon>Teleostei</taxon>
        <taxon>Protacanthopterygii</taxon>
        <taxon>Esociformes</taxon>
        <taxon>Umbridae</taxon>
        <taxon>Dallia</taxon>
    </lineage>
</organism>
<evidence type="ECO:0000313" key="1">
    <source>
        <dbReference type="EMBL" id="KAJ8010702.1"/>
    </source>
</evidence>
<accession>A0ACC2H4B6</accession>
<keyword evidence="2" id="KW-1185">Reference proteome</keyword>
<dbReference type="EMBL" id="CM055733">
    <property type="protein sequence ID" value="KAJ8010702.1"/>
    <property type="molecule type" value="Genomic_DNA"/>
</dbReference>
<proteinExistence type="predicted"/>
<protein>
    <submittedName>
        <fullName evidence="1">Uncharacterized protein</fullName>
    </submittedName>
</protein>
<dbReference type="Proteomes" id="UP001157502">
    <property type="component" value="Chromosome 6"/>
</dbReference>
<gene>
    <name evidence="1" type="ORF">DPEC_G00077860</name>
</gene>
<reference evidence="1" key="1">
    <citation type="submission" date="2021-05" db="EMBL/GenBank/DDBJ databases">
        <authorList>
            <person name="Pan Q."/>
            <person name="Jouanno E."/>
            <person name="Zahm M."/>
            <person name="Klopp C."/>
            <person name="Cabau C."/>
            <person name="Louis A."/>
            <person name="Berthelot C."/>
            <person name="Parey E."/>
            <person name="Roest Crollius H."/>
            <person name="Montfort J."/>
            <person name="Robinson-Rechavi M."/>
            <person name="Bouchez O."/>
            <person name="Lampietro C."/>
            <person name="Lopez Roques C."/>
            <person name="Donnadieu C."/>
            <person name="Postlethwait J."/>
            <person name="Bobe J."/>
            <person name="Dillon D."/>
            <person name="Chandos A."/>
            <person name="von Hippel F."/>
            <person name="Guiguen Y."/>
        </authorList>
    </citation>
    <scope>NUCLEOTIDE SEQUENCE</scope>
    <source>
        <strain evidence="1">YG-Jan2019</strain>
    </source>
</reference>
<sequence length="52" mass="5876">MRPRQAKLYVKLAVYVKVIIGGEFQKCIFCSSLSFGDGAEYWLVLEAFVPFG</sequence>
<evidence type="ECO:0000313" key="2">
    <source>
        <dbReference type="Proteomes" id="UP001157502"/>
    </source>
</evidence>
<name>A0ACC2H4B6_DALPE</name>
<comment type="caution">
    <text evidence="1">The sequence shown here is derived from an EMBL/GenBank/DDBJ whole genome shotgun (WGS) entry which is preliminary data.</text>
</comment>